<proteinExistence type="predicted"/>
<evidence type="ECO:0000313" key="2">
    <source>
        <dbReference type="EMBL" id="RAI76036.1"/>
    </source>
</evidence>
<gene>
    <name evidence="2" type="ORF">HMF3257_20970</name>
</gene>
<dbReference type="RefSeq" id="WP_111345123.1">
    <property type="nucleotide sequence ID" value="NZ_QLII01000001.1"/>
</dbReference>
<reference evidence="2 3" key="1">
    <citation type="submission" date="2018-06" db="EMBL/GenBank/DDBJ databases">
        <title>Spirosoma sp. HMF3257 Genome sequencing and assembly.</title>
        <authorList>
            <person name="Kang H."/>
            <person name="Cha I."/>
            <person name="Kim H."/>
            <person name="Kang J."/>
            <person name="Joh K."/>
        </authorList>
    </citation>
    <scope>NUCLEOTIDE SEQUENCE [LARGE SCALE GENOMIC DNA]</scope>
    <source>
        <strain evidence="2 3">HMF3257</strain>
    </source>
</reference>
<sequence>MREKNKELASELREKLTDFSHHIPMPGINTTQNLECLIKQIVDSVRRIKYITAIKTNVYSSGQVADPTYFHFDPIKAAIWHKSQGNFDEAFWLIFLFVHFGKHAKYEWKLVKDIYGQLGSGQLWDWEAINSAPNLFRPWLIQNQEALKEGKFGNHRKYESLDALKAKGTDSVLVSYVNWVNTHGSHTQMINAAINSVGDDEEVLFSYLYKSMNDVIRFGRTAKFDYLTMIGKLDLAKITPGSAYLNEATGPRRGASLLFEGSTNAKVSAKELEAKLRELNAYLELYYGWQVLEDSLCNWQKAPSTYEYFKG</sequence>
<evidence type="ECO:0000313" key="3">
    <source>
        <dbReference type="Proteomes" id="UP000249016"/>
    </source>
</evidence>
<dbReference type="OrthoDB" id="965955at2"/>
<accession>A0A327NPV0</accession>
<feature type="domain" description="Alpha-glutamyl/putrescinyl thymine pyrophosphorylase clade 3" evidence="1">
    <location>
        <begin position="33"/>
        <end position="311"/>
    </location>
</feature>
<name>A0A327NPV0_9BACT</name>
<comment type="caution">
    <text evidence="2">The sequence shown here is derived from an EMBL/GenBank/DDBJ whole genome shotgun (WGS) entry which is preliminary data.</text>
</comment>
<protein>
    <recommendedName>
        <fullName evidence="1">Alpha-glutamyl/putrescinyl thymine pyrophosphorylase clade 3 domain-containing protein</fullName>
    </recommendedName>
</protein>
<organism evidence="2 3">
    <name type="scientific">Spirosoma telluris</name>
    <dbReference type="NCBI Taxonomy" id="2183553"/>
    <lineage>
        <taxon>Bacteria</taxon>
        <taxon>Pseudomonadati</taxon>
        <taxon>Bacteroidota</taxon>
        <taxon>Cytophagia</taxon>
        <taxon>Cytophagales</taxon>
        <taxon>Cytophagaceae</taxon>
        <taxon>Spirosoma</taxon>
    </lineage>
</organism>
<dbReference type="AlphaFoldDB" id="A0A327NPV0"/>
<dbReference type="Pfam" id="PF18746">
    <property type="entry name" value="aGPT-Pplase3"/>
    <property type="match status" value="1"/>
</dbReference>
<evidence type="ECO:0000259" key="1">
    <source>
        <dbReference type="Pfam" id="PF18746"/>
    </source>
</evidence>
<keyword evidence="3" id="KW-1185">Reference proteome</keyword>
<dbReference type="Proteomes" id="UP000249016">
    <property type="component" value="Unassembled WGS sequence"/>
</dbReference>
<dbReference type="EMBL" id="QLII01000001">
    <property type="protein sequence ID" value="RAI76036.1"/>
    <property type="molecule type" value="Genomic_DNA"/>
</dbReference>
<dbReference type="InterPro" id="IPR041271">
    <property type="entry name" value="AGPT-Pplase3"/>
</dbReference>